<name>A0A7S6WPJ6_9SPIR</name>
<organism evidence="1 2">
    <name type="scientific">Treponema pedis</name>
    <dbReference type="NCBI Taxonomy" id="409322"/>
    <lineage>
        <taxon>Bacteria</taxon>
        <taxon>Pseudomonadati</taxon>
        <taxon>Spirochaetota</taxon>
        <taxon>Spirochaetia</taxon>
        <taxon>Spirochaetales</taxon>
        <taxon>Treponemataceae</taxon>
        <taxon>Treponema</taxon>
    </lineage>
</organism>
<dbReference type="EMBL" id="CP061839">
    <property type="protein sequence ID" value="QOW60945.1"/>
    <property type="molecule type" value="Genomic_DNA"/>
</dbReference>
<reference evidence="1 2" key="1">
    <citation type="submission" date="2020-09" db="EMBL/GenBank/DDBJ databases">
        <title>Characterization of Treponema spp. from bovine digital dermatitis in Korea.</title>
        <authorList>
            <person name="Espiritu H.M."/>
            <person name="Cho Y.I."/>
            <person name="Mamuad L."/>
        </authorList>
    </citation>
    <scope>NUCLEOTIDE SEQUENCE [LARGE SCALE GENOMIC DNA]</scope>
    <source>
        <strain evidence="1 2">KS1</strain>
    </source>
</reference>
<dbReference type="RefSeq" id="WP_194076385.1">
    <property type="nucleotide sequence ID" value="NZ_CP061839.1"/>
</dbReference>
<evidence type="ECO:0000313" key="2">
    <source>
        <dbReference type="Proteomes" id="UP000593915"/>
    </source>
</evidence>
<proteinExistence type="predicted"/>
<evidence type="ECO:0000313" key="1">
    <source>
        <dbReference type="EMBL" id="QOW60945.1"/>
    </source>
</evidence>
<accession>A0A7S6WPJ6</accession>
<gene>
    <name evidence="1" type="ORF">IFE08_00510</name>
</gene>
<dbReference type="Proteomes" id="UP000593915">
    <property type="component" value="Chromosome"/>
</dbReference>
<sequence length="210" mass="25204">MKHSIIKFTKKYFLRIKWLFKNLKFSQFIKYLFLRKIEVIYIPKEDNTYTKKYKITNICIKDKGTLLIKPSGLCHLKKIINHLDDRQIVIEKAIKIIDYKIFSNNVFYSVSQQEQNIWAFILEKYFYATQSTALLLYINTDIKTTSKIKSYIRKDLGIDFFKVKIGRYKYITSITPIHSSNYKERIYEESVISNMIKENLAKYICIRDLL</sequence>
<dbReference type="AlphaFoldDB" id="A0A7S6WPJ6"/>
<protein>
    <submittedName>
        <fullName evidence="1">Uncharacterized protein</fullName>
    </submittedName>
</protein>